<reference evidence="2" key="1">
    <citation type="submission" date="2014-09" db="EMBL/GenBank/DDBJ databases">
        <authorList>
            <person name="Magalhaes I.L.F."/>
            <person name="Oliveira U."/>
            <person name="Santos F.R."/>
            <person name="Vidigal T.H.D.A."/>
            <person name="Brescovit A.D."/>
            <person name="Santos A.J."/>
        </authorList>
    </citation>
    <scope>NUCLEOTIDE SEQUENCE</scope>
    <source>
        <tissue evidence="2">Shoot tissue taken approximately 20 cm above the soil surface</tissue>
    </source>
</reference>
<protein>
    <submittedName>
        <fullName evidence="2">Uncharacterized protein</fullName>
    </submittedName>
</protein>
<evidence type="ECO:0000256" key="1">
    <source>
        <dbReference type="SAM" id="MobiDB-lite"/>
    </source>
</evidence>
<accession>A0A0A9GLC8</accession>
<dbReference type="EMBL" id="GBRH01176423">
    <property type="protein sequence ID" value="JAE21473.1"/>
    <property type="molecule type" value="Transcribed_RNA"/>
</dbReference>
<sequence length="53" mass="5675">MTATSPDTLPLRMYFPMAWPCSSRRGGDSEAVGGWGGPQSQHRGIPGIMGRGR</sequence>
<name>A0A0A9GLC8_ARUDO</name>
<proteinExistence type="predicted"/>
<organism evidence="2">
    <name type="scientific">Arundo donax</name>
    <name type="common">Giant reed</name>
    <name type="synonym">Donax arundinaceus</name>
    <dbReference type="NCBI Taxonomy" id="35708"/>
    <lineage>
        <taxon>Eukaryota</taxon>
        <taxon>Viridiplantae</taxon>
        <taxon>Streptophyta</taxon>
        <taxon>Embryophyta</taxon>
        <taxon>Tracheophyta</taxon>
        <taxon>Spermatophyta</taxon>
        <taxon>Magnoliopsida</taxon>
        <taxon>Liliopsida</taxon>
        <taxon>Poales</taxon>
        <taxon>Poaceae</taxon>
        <taxon>PACMAD clade</taxon>
        <taxon>Arundinoideae</taxon>
        <taxon>Arundineae</taxon>
        <taxon>Arundo</taxon>
    </lineage>
</organism>
<reference evidence="2" key="2">
    <citation type="journal article" date="2015" name="Data Brief">
        <title>Shoot transcriptome of the giant reed, Arundo donax.</title>
        <authorList>
            <person name="Barrero R.A."/>
            <person name="Guerrero F.D."/>
            <person name="Moolhuijzen P."/>
            <person name="Goolsby J.A."/>
            <person name="Tidwell J."/>
            <person name="Bellgard S.E."/>
            <person name="Bellgard M.I."/>
        </authorList>
    </citation>
    <scope>NUCLEOTIDE SEQUENCE</scope>
    <source>
        <tissue evidence="2">Shoot tissue taken approximately 20 cm above the soil surface</tissue>
    </source>
</reference>
<evidence type="ECO:0000313" key="2">
    <source>
        <dbReference type="EMBL" id="JAE21473.1"/>
    </source>
</evidence>
<feature type="region of interest" description="Disordered" evidence="1">
    <location>
        <begin position="25"/>
        <end position="53"/>
    </location>
</feature>
<dbReference type="AlphaFoldDB" id="A0A0A9GLC8"/>